<sequence>MKTVFFARHAKSDWNQSGVSDFMRLLNAKGEIDAPAMAAYLKQSGYEVDKIISSDAARALATANEYKKVLTPNEDLIEEHSLYNAAYFDIEQVVKNISDEYSAAMIVGHNPGMSEIVNYYAPKSIGDMPTCSVGVLQFAVSVWGEIKKGEGELIGLEYPEKMNFK</sequence>
<gene>
    <name evidence="1" type="ORF">MNBD_GAMMA08-117</name>
</gene>
<dbReference type="SUPFAM" id="SSF53254">
    <property type="entry name" value="Phosphoglycerate mutase-like"/>
    <property type="match status" value="1"/>
</dbReference>
<evidence type="ECO:0000313" key="1">
    <source>
        <dbReference type="EMBL" id="VAW63611.1"/>
    </source>
</evidence>
<dbReference type="PANTHER" id="PTHR47623">
    <property type="entry name" value="OS09G0287300 PROTEIN"/>
    <property type="match status" value="1"/>
</dbReference>
<proteinExistence type="predicted"/>
<protein>
    <recommendedName>
        <fullName evidence="2">Phosphohistidine phosphatase SixA</fullName>
    </recommendedName>
</protein>
<accession>A0A3B0X792</accession>
<evidence type="ECO:0008006" key="2">
    <source>
        <dbReference type="Google" id="ProtNLM"/>
    </source>
</evidence>
<dbReference type="PANTHER" id="PTHR47623:SF1">
    <property type="entry name" value="OS09G0287300 PROTEIN"/>
    <property type="match status" value="1"/>
</dbReference>
<dbReference type="Gene3D" id="3.40.50.1240">
    <property type="entry name" value="Phosphoglycerate mutase-like"/>
    <property type="match status" value="1"/>
</dbReference>
<dbReference type="AlphaFoldDB" id="A0A3B0X792"/>
<dbReference type="InterPro" id="IPR013078">
    <property type="entry name" value="His_Pase_superF_clade-1"/>
</dbReference>
<dbReference type="EMBL" id="UOFH01000253">
    <property type="protein sequence ID" value="VAW63611.1"/>
    <property type="molecule type" value="Genomic_DNA"/>
</dbReference>
<organism evidence="1">
    <name type="scientific">hydrothermal vent metagenome</name>
    <dbReference type="NCBI Taxonomy" id="652676"/>
    <lineage>
        <taxon>unclassified sequences</taxon>
        <taxon>metagenomes</taxon>
        <taxon>ecological metagenomes</taxon>
    </lineage>
</organism>
<name>A0A3B0X792_9ZZZZ</name>
<dbReference type="Pfam" id="PF00300">
    <property type="entry name" value="His_Phos_1"/>
    <property type="match status" value="1"/>
</dbReference>
<dbReference type="CDD" id="cd07067">
    <property type="entry name" value="HP_PGM_like"/>
    <property type="match status" value="1"/>
</dbReference>
<dbReference type="InterPro" id="IPR029033">
    <property type="entry name" value="His_PPase_superfam"/>
</dbReference>
<reference evidence="1" key="1">
    <citation type="submission" date="2018-06" db="EMBL/GenBank/DDBJ databases">
        <authorList>
            <person name="Zhirakovskaya E."/>
        </authorList>
    </citation>
    <scope>NUCLEOTIDE SEQUENCE</scope>
</reference>